<dbReference type="Proteomes" id="UP001235064">
    <property type="component" value="Unassembled WGS sequence"/>
</dbReference>
<feature type="chain" id="PRO_5046272674" evidence="1">
    <location>
        <begin position="26"/>
        <end position="181"/>
    </location>
</feature>
<accession>A0ABT7N2Z2</accession>
<protein>
    <submittedName>
        <fullName evidence="2">DNA modification methylase</fullName>
    </submittedName>
</protein>
<evidence type="ECO:0000313" key="2">
    <source>
        <dbReference type="EMBL" id="MDL9981074.1"/>
    </source>
</evidence>
<keyword evidence="2" id="KW-0808">Transferase</keyword>
<name>A0ABT7N2Z2_9MICO</name>
<keyword evidence="2" id="KW-0489">Methyltransferase</keyword>
<gene>
    <name evidence="2" type="ORF">QSV35_17205</name>
</gene>
<reference evidence="2 3" key="1">
    <citation type="submission" date="2023-06" db="EMBL/GenBank/DDBJ databases">
        <title>Microbacterium sp. nov., isolated from a waste landfill.</title>
        <authorList>
            <person name="Wen W."/>
        </authorList>
    </citation>
    <scope>NUCLEOTIDE SEQUENCE [LARGE SCALE GENOMIC DNA]</scope>
    <source>
        <strain evidence="2 3">ASV49</strain>
    </source>
</reference>
<dbReference type="EMBL" id="JASXSZ010000006">
    <property type="protein sequence ID" value="MDL9981074.1"/>
    <property type="molecule type" value="Genomic_DNA"/>
</dbReference>
<dbReference type="RefSeq" id="WP_286290065.1">
    <property type="nucleotide sequence ID" value="NZ_JASXSZ010000006.1"/>
</dbReference>
<dbReference type="GO" id="GO:0008168">
    <property type="term" value="F:methyltransferase activity"/>
    <property type="evidence" value="ECO:0007669"/>
    <property type="project" value="UniProtKB-KW"/>
</dbReference>
<evidence type="ECO:0000256" key="1">
    <source>
        <dbReference type="SAM" id="SignalP"/>
    </source>
</evidence>
<organism evidence="2 3">
    <name type="scientific">Microbacterium candidum</name>
    <dbReference type="NCBI Taxonomy" id="3041922"/>
    <lineage>
        <taxon>Bacteria</taxon>
        <taxon>Bacillati</taxon>
        <taxon>Actinomycetota</taxon>
        <taxon>Actinomycetes</taxon>
        <taxon>Micrococcales</taxon>
        <taxon>Microbacteriaceae</taxon>
        <taxon>Microbacterium</taxon>
    </lineage>
</organism>
<keyword evidence="3" id="KW-1185">Reference proteome</keyword>
<proteinExistence type="predicted"/>
<dbReference type="GO" id="GO:0032259">
    <property type="term" value="P:methylation"/>
    <property type="evidence" value="ECO:0007669"/>
    <property type="project" value="UniProtKB-KW"/>
</dbReference>
<feature type="signal peptide" evidence="1">
    <location>
        <begin position="1"/>
        <end position="25"/>
    </location>
</feature>
<keyword evidence="1" id="KW-0732">Signal</keyword>
<comment type="caution">
    <text evidence="2">The sequence shown here is derived from an EMBL/GenBank/DDBJ whole genome shotgun (WGS) entry which is preliminary data.</text>
</comment>
<dbReference type="PROSITE" id="PS51257">
    <property type="entry name" value="PROKAR_LIPOPROTEIN"/>
    <property type="match status" value="1"/>
</dbReference>
<evidence type="ECO:0000313" key="3">
    <source>
        <dbReference type="Proteomes" id="UP001235064"/>
    </source>
</evidence>
<sequence length="181" mass="18184">MKSRLIASIAVGAAVILGASGCAMLSPQGTTIPYSPSDGINVPDAPNAPLQIRNAMIIATANGADGNLVAAIVNQTDQDATLHVAVTGTSISEQIDVPANSTVSLGDGAQNTDPLLLSGIDTKPGKTLSVVFQSGEADGVPIHLPVLDGTLPYYATLVPTPSPTILHGVTLSPTPTPSTTP</sequence>